<proteinExistence type="predicted"/>
<keyword evidence="2" id="KW-1185">Reference proteome</keyword>
<comment type="caution">
    <text evidence="1">The sequence shown here is derived from an EMBL/GenBank/DDBJ whole genome shotgun (WGS) entry which is preliminary data.</text>
</comment>
<evidence type="ECO:0000313" key="2">
    <source>
        <dbReference type="Proteomes" id="UP001218188"/>
    </source>
</evidence>
<name>A0AAD6T2N2_9AGAR</name>
<sequence length="354" mass="38416">MRRRGAHKGNQYLVPFAPGVMKVKIEIALRLRHLVEPTKRNIEDPYISETPHTGRNVLKFALSTLSSVSSNIPFGSVLSSVINPLLDIVNRIEQTSTNTQGLVELAARIELLSPVVFEMARDRPQQGRVIVEALQRELQTMTKELGDAHSQGKLEEFFNGTENASTIAKHNNHLAQMIADATFATLHEVLQSLQGLQSRLEAKSETAEDGGRELFGTSTSFSLRHTGGEGGLGEAAQLAMENADRFRRIHGGTGGEGGLGDELGGRGGIGQGPRFSYQLLPNDGKGLPPLSMAEFCQQYKLSDKIHKLLDDQGFETVGALPKLTDTDLKDAGFKIGHIAELKRALKDCAEGGAK</sequence>
<dbReference type="AlphaFoldDB" id="A0AAD6T2N2"/>
<evidence type="ECO:0000313" key="1">
    <source>
        <dbReference type="EMBL" id="KAJ7037300.1"/>
    </source>
</evidence>
<dbReference type="EMBL" id="JARJCM010000038">
    <property type="protein sequence ID" value="KAJ7037300.1"/>
    <property type="molecule type" value="Genomic_DNA"/>
</dbReference>
<protein>
    <recommendedName>
        <fullName evidence="3">SAM domain-containing protein</fullName>
    </recommendedName>
</protein>
<gene>
    <name evidence="1" type="ORF">C8F04DRAFT_1331762</name>
</gene>
<reference evidence="1" key="1">
    <citation type="submission" date="2023-03" db="EMBL/GenBank/DDBJ databases">
        <title>Massive genome expansion in bonnet fungi (Mycena s.s.) driven by repeated elements and novel gene families across ecological guilds.</title>
        <authorList>
            <consortium name="Lawrence Berkeley National Laboratory"/>
            <person name="Harder C.B."/>
            <person name="Miyauchi S."/>
            <person name="Viragh M."/>
            <person name="Kuo A."/>
            <person name="Thoen E."/>
            <person name="Andreopoulos B."/>
            <person name="Lu D."/>
            <person name="Skrede I."/>
            <person name="Drula E."/>
            <person name="Henrissat B."/>
            <person name="Morin E."/>
            <person name="Kohler A."/>
            <person name="Barry K."/>
            <person name="LaButti K."/>
            <person name="Morin E."/>
            <person name="Salamov A."/>
            <person name="Lipzen A."/>
            <person name="Mereny Z."/>
            <person name="Hegedus B."/>
            <person name="Baldrian P."/>
            <person name="Stursova M."/>
            <person name="Weitz H."/>
            <person name="Taylor A."/>
            <person name="Grigoriev I.V."/>
            <person name="Nagy L.G."/>
            <person name="Martin F."/>
            <person name="Kauserud H."/>
        </authorList>
    </citation>
    <scope>NUCLEOTIDE SEQUENCE</scope>
    <source>
        <strain evidence="1">CBHHK200</strain>
    </source>
</reference>
<evidence type="ECO:0008006" key="3">
    <source>
        <dbReference type="Google" id="ProtNLM"/>
    </source>
</evidence>
<organism evidence="1 2">
    <name type="scientific">Mycena alexandri</name>
    <dbReference type="NCBI Taxonomy" id="1745969"/>
    <lineage>
        <taxon>Eukaryota</taxon>
        <taxon>Fungi</taxon>
        <taxon>Dikarya</taxon>
        <taxon>Basidiomycota</taxon>
        <taxon>Agaricomycotina</taxon>
        <taxon>Agaricomycetes</taxon>
        <taxon>Agaricomycetidae</taxon>
        <taxon>Agaricales</taxon>
        <taxon>Marasmiineae</taxon>
        <taxon>Mycenaceae</taxon>
        <taxon>Mycena</taxon>
    </lineage>
</organism>
<dbReference type="Proteomes" id="UP001218188">
    <property type="component" value="Unassembled WGS sequence"/>
</dbReference>
<accession>A0AAD6T2N2</accession>